<dbReference type="InterPro" id="IPR036388">
    <property type="entry name" value="WH-like_DNA-bd_sf"/>
</dbReference>
<dbReference type="InterPro" id="IPR027395">
    <property type="entry name" value="WH_DNA-bd_dom"/>
</dbReference>
<organism evidence="3 4">
    <name type="scientific">Amphibacillus indicireducens</name>
    <dbReference type="NCBI Taxonomy" id="1076330"/>
    <lineage>
        <taxon>Bacteria</taxon>
        <taxon>Bacillati</taxon>
        <taxon>Bacillota</taxon>
        <taxon>Bacilli</taxon>
        <taxon>Bacillales</taxon>
        <taxon>Bacillaceae</taxon>
        <taxon>Amphibacillus</taxon>
    </lineage>
</organism>
<dbReference type="Pfam" id="PF13601">
    <property type="entry name" value="HTH_34"/>
    <property type="match status" value="1"/>
</dbReference>
<dbReference type="Proteomes" id="UP001501734">
    <property type="component" value="Unassembled WGS sequence"/>
</dbReference>
<comment type="caution">
    <text evidence="3">The sequence shown here is derived from an EMBL/GenBank/DDBJ whole genome shotgun (WGS) entry which is preliminary data.</text>
</comment>
<evidence type="ECO:0000256" key="1">
    <source>
        <dbReference type="ARBA" id="ARBA00023125"/>
    </source>
</evidence>
<name>A0ABP7VMB8_9BACI</name>
<evidence type="ECO:0000259" key="2">
    <source>
        <dbReference type="Pfam" id="PF13601"/>
    </source>
</evidence>
<dbReference type="PANTHER" id="PTHR30363">
    <property type="entry name" value="HTH-TYPE TRANSCRIPTIONAL REGULATOR SRLR-RELATED"/>
    <property type="match status" value="1"/>
</dbReference>
<keyword evidence="1" id="KW-0238">DNA-binding</keyword>
<reference evidence="4" key="1">
    <citation type="journal article" date="2019" name="Int. J. Syst. Evol. Microbiol.">
        <title>The Global Catalogue of Microorganisms (GCM) 10K type strain sequencing project: providing services to taxonomists for standard genome sequencing and annotation.</title>
        <authorList>
            <consortium name="The Broad Institute Genomics Platform"/>
            <consortium name="The Broad Institute Genome Sequencing Center for Infectious Disease"/>
            <person name="Wu L."/>
            <person name="Ma J."/>
        </authorList>
    </citation>
    <scope>NUCLEOTIDE SEQUENCE [LARGE SCALE GENOMIC DNA]</scope>
    <source>
        <strain evidence="4">JCM 17250</strain>
    </source>
</reference>
<protein>
    <submittedName>
        <fullName evidence="3">Transcriptional regulator</fullName>
    </submittedName>
</protein>
<evidence type="ECO:0000313" key="4">
    <source>
        <dbReference type="Proteomes" id="UP001501734"/>
    </source>
</evidence>
<feature type="domain" description="Winged helix DNA-binding" evidence="2">
    <location>
        <begin position="8"/>
        <end position="79"/>
    </location>
</feature>
<evidence type="ECO:0000313" key="3">
    <source>
        <dbReference type="EMBL" id="GAA4070361.1"/>
    </source>
</evidence>
<dbReference type="InterPro" id="IPR050313">
    <property type="entry name" value="Carb_Metab_HTH_regulators"/>
</dbReference>
<dbReference type="InterPro" id="IPR011991">
    <property type="entry name" value="ArsR-like_HTH"/>
</dbReference>
<dbReference type="PANTHER" id="PTHR30363:SF28">
    <property type="entry name" value="TRANSCRIPTIONAL REGULATORY PROTEIN-RELATED"/>
    <property type="match status" value="1"/>
</dbReference>
<dbReference type="InterPro" id="IPR036390">
    <property type="entry name" value="WH_DNA-bd_sf"/>
</dbReference>
<gene>
    <name evidence="3" type="ORF">GCM10022410_15190</name>
</gene>
<dbReference type="RefSeq" id="WP_344911875.1">
    <property type="nucleotide sequence ID" value="NZ_BAABDL010000078.1"/>
</dbReference>
<keyword evidence="4" id="KW-1185">Reference proteome</keyword>
<sequence>MSKQQTTRQTIVELLKKNQELSVSGLKEHLDITEMAVRKHLIKLEAEEYITSRSVRQPMGRPVIYYSLTTKGHETFPNNYDKIVVELLQDIHENMGEEAIDLLFENREQRLRKKYRRRIFKEDPLIERVENLVDVQTENGYMAEFTESEEESSDTITFEQFNCPIAAIADRYDTPCHYELELFKEVLGTDQVERVECIAKGGKSCKYLIKNNLTSDQTTNPS</sequence>
<dbReference type="EMBL" id="BAABDL010000078">
    <property type="protein sequence ID" value="GAA4070361.1"/>
    <property type="molecule type" value="Genomic_DNA"/>
</dbReference>
<accession>A0ABP7VMB8</accession>
<dbReference type="SUPFAM" id="SSF46785">
    <property type="entry name" value="Winged helix' DNA-binding domain"/>
    <property type="match status" value="1"/>
</dbReference>
<proteinExistence type="predicted"/>
<dbReference type="Gene3D" id="1.10.10.10">
    <property type="entry name" value="Winged helix-like DNA-binding domain superfamily/Winged helix DNA-binding domain"/>
    <property type="match status" value="1"/>
</dbReference>
<dbReference type="CDD" id="cd00090">
    <property type="entry name" value="HTH_ARSR"/>
    <property type="match status" value="1"/>
</dbReference>